<accession>A0A6N2R5V6</accession>
<dbReference type="GO" id="GO:0005975">
    <property type="term" value="P:carbohydrate metabolic process"/>
    <property type="evidence" value="ECO:0007669"/>
    <property type="project" value="InterPro"/>
</dbReference>
<name>A0A6N2R5V6_BLAHA</name>
<evidence type="ECO:0000259" key="6">
    <source>
        <dbReference type="Pfam" id="PF00251"/>
    </source>
</evidence>
<dbReference type="InterPro" id="IPR013189">
    <property type="entry name" value="Glyco_hydro_32_C"/>
</dbReference>
<dbReference type="InterPro" id="IPR023296">
    <property type="entry name" value="Glyco_hydro_beta-prop_sf"/>
</dbReference>
<evidence type="ECO:0000256" key="1">
    <source>
        <dbReference type="ARBA" id="ARBA00009902"/>
    </source>
</evidence>
<dbReference type="EC" id="3.2.1.26" evidence="2"/>
<reference evidence="8" key="1">
    <citation type="submission" date="2019-11" db="EMBL/GenBank/DDBJ databases">
        <authorList>
            <person name="Feng L."/>
        </authorList>
    </citation>
    <scope>NUCLEOTIDE SEQUENCE</scope>
    <source>
        <strain evidence="8">BhanseniiLFYP23</strain>
    </source>
</reference>
<dbReference type="AlphaFoldDB" id="A0A6N2R5V6"/>
<proteinExistence type="inferred from homology"/>
<dbReference type="Pfam" id="PF00251">
    <property type="entry name" value="Glyco_hydro_32N"/>
    <property type="match status" value="1"/>
</dbReference>
<dbReference type="Gene3D" id="2.115.10.20">
    <property type="entry name" value="Glycosyl hydrolase domain, family 43"/>
    <property type="match status" value="1"/>
</dbReference>
<dbReference type="PROSITE" id="PS00609">
    <property type="entry name" value="GLYCOSYL_HYDROL_F32"/>
    <property type="match status" value="1"/>
</dbReference>
<dbReference type="PANTHER" id="PTHR43101">
    <property type="entry name" value="BETA-FRUCTOSIDASE"/>
    <property type="match status" value="1"/>
</dbReference>
<dbReference type="PANTHER" id="PTHR43101:SF1">
    <property type="entry name" value="BETA-FRUCTOSIDASE"/>
    <property type="match status" value="1"/>
</dbReference>
<dbReference type="EMBL" id="CACRSY010000004">
    <property type="protein sequence ID" value="VYS75878.1"/>
    <property type="molecule type" value="Genomic_DNA"/>
</dbReference>
<evidence type="ECO:0000256" key="2">
    <source>
        <dbReference type="ARBA" id="ARBA00012758"/>
    </source>
</evidence>
<dbReference type="InterPro" id="IPR018053">
    <property type="entry name" value="Glyco_hydro_32_AS"/>
</dbReference>
<dbReference type="CDD" id="cd08996">
    <property type="entry name" value="GH32_FFase"/>
    <property type="match status" value="1"/>
</dbReference>
<dbReference type="Pfam" id="PF08244">
    <property type="entry name" value="Glyco_hydro_32C"/>
    <property type="match status" value="1"/>
</dbReference>
<feature type="domain" description="Glycosyl hydrolase family 32 C-terminal" evidence="7">
    <location>
        <begin position="329"/>
        <end position="424"/>
    </location>
</feature>
<organism evidence="8">
    <name type="scientific">Blautia hansenii</name>
    <name type="common">Ruminococcus hansenii</name>
    <dbReference type="NCBI Taxonomy" id="1322"/>
    <lineage>
        <taxon>Bacteria</taxon>
        <taxon>Bacillati</taxon>
        <taxon>Bacillota</taxon>
        <taxon>Clostridia</taxon>
        <taxon>Lachnospirales</taxon>
        <taxon>Lachnospiraceae</taxon>
        <taxon>Blautia</taxon>
    </lineage>
</organism>
<dbReference type="InterPro" id="IPR013148">
    <property type="entry name" value="Glyco_hydro_32_N"/>
</dbReference>
<dbReference type="InterPro" id="IPR051214">
    <property type="entry name" value="GH32_Enzymes"/>
</dbReference>
<keyword evidence="3 5" id="KW-0378">Hydrolase</keyword>
<evidence type="ECO:0000256" key="5">
    <source>
        <dbReference type="RuleBase" id="RU362110"/>
    </source>
</evidence>
<dbReference type="InterPro" id="IPR013320">
    <property type="entry name" value="ConA-like_dom_sf"/>
</dbReference>
<evidence type="ECO:0000313" key="8">
    <source>
        <dbReference type="EMBL" id="VYS75878.1"/>
    </source>
</evidence>
<dbReference type="Gene3D" id="2.60.120.560">
    <property type="entry name" value="Exo-inulinase, domain 1"/>
    <property type="match status" value="1"/>
</dbReference>
<dbReference type="SMART" id="SM00640">
    <property type="entry name" value="Glyco_32"/>
    <property type="match status" value="1"/>
</dbReference>
<dbReference type="RefSeq" id="WP_156341783.1">
    <property type="nucleotide sequence ID" value="NZ_CACRSY010000004.1"/>
</dbReference>
<comment type="similarity">
    <text evidence="1 5">Belongs to the glycosyl hydrolase 32 family.</text>
</comment>
<sequence length="437" mass="50510">MQKIHVKPNNNWMNDPNGFIYYQGAYHLFYQCFPYNARWGRMHWNHVISKDLVHWENLGIALFPSKTDDRSGCFSGSAVEEDGKLYLYYTGVNYTVENPEDINLCLDEQFVSAQMMITSEDGMQFDNIKDKKTVIPVIQNSQIGDARHTRDPKVWKEEDGWYMVLGSTIEDRKGRLLFFKSTDKEHWDYVNSVSKGEEFGWMWECPDYFEVNGKHIIIFSPMGILKDGKADENQAICMQVSFDKKNCHMELPDTYQFLDYGLDLYAPQSTVDAQGRRILMAWLRMPQPVDGKWQGMMSIPRVVEVKNGKIYFRVHPNIQNVYTKKIDSPKEASDAGYRLRFSLQDGEEVNVGGYRIFRQGKKICTDRSALYTAFPQFRTEFATPELADGFNLEVYVDQNLIEVFVNEGEAVISNAVYQLGNEIKVQGNVSVSIETLE</sequence>
<protein>
    <recommendedName>
        <fullName evidence="2">beta-fructofuranosidase</fullName>
        <ecNumber evidence="2">3.2.1.26</ecNumber>
    </recommendedName>
</protein>
<keyword evidence="4 5" id="KW-0326">Glycosidase</keyword>
<feature type="domain" description="Glycosyl hydrolase family 32 N-terminal" evidence="6">
    <location>
        <begin position="5"/>
        <end position="311"/>
    </location>
</feature>
<evidence type="ECO:0000259" key="7">
    <source>
        <dbReference type="Pfam" id="PF08244"/>
    </source>
</evidence>
<dbReference type="SUPFAM" id="SSF75005">
    <property type="entry name" value="Arabinanase/levansucrase/invertase"/>
    <property type="match status" value="1"/>
</dbReference>
<evidence type="ECO:0000256" key="4">
    <source>
        <dbReference type="ARBA" id="ARBA00023295"/>
    </source>
</evidence>
<dbReference type="GO" id="GO:0004564">
    <property type="term" value="F:beta-fructofuranosidase activity"/>
    <property type="evidence" value="ECO:0007669"/>
    <property type="project" value="UniProtKB-EC"/>
</dbReference>
<dbReference type="SUPFAM" id="SSF49899">
    <property type="entry name" value="Concanavalin A-like lectins/glucanases"/>
    <property type="match status" value="1"/>
</dbReference>
<evidence type="ECO:0000256" key="3">
    <source>
        <dbReference type="ARBA" id="ARBA00022801"/>
    </source>
</evidence>
<dbReference type="InterPro" id="IPR001362">
    <property type="entry name" value="Glyco_hydro_32"/>
</dbReference>
<gene>
    <name evidence="8" type="primary">sacA_1</name>
    <name evidence="8" type="ORF">BHLFYP23_01463</name>
</gene>